<evidence type="ECO:0000313" key="2">
    <source>
        <dbReference type="Proteomes" id="UP001195483"/>
    </source>
</evidence>
<name>A0AAE0RZQ2_9BIVA</name>
<gene>
    <name evidence="1" type="ORF">CHS0354_024047</name>
</gene>
<dbReference type="EMBL" id="JAEAOA010001427">
    <property type="protein sequence ID" value="KAK3582500.1"/>
    <property type="molecule type" value="Genomic_DNA"/>
</dbReference>
<proteinExistence type="predicted"/>
<keyword evidence="2" id="KW-1185">Reference proteome</keyword>
<evidence type="ECO:0008006" key="3">
    <source>
        <dbReference type="Google" id="ProtNLM"/>
    </source>
</evidence>
<comment type="caution">
    <text evidence="1">The sequence shown here is derived from an EMBL/GenBank/DDBJ whole genome shotgun (WGS) entry which is preliminary data.</text>
</comment>
<dbReference type="Proteomes" id="UP001195483">
    <property type="component" value="Unassembled WGS sequence"/>
</dbReference>
<evidence type="ECO:0000313" key="1">
    <source>
        <dbReference type="EMBL" id="KAK3582500.1"/>
    </source>
</evidence>
<reference evidence="1" key="3">
    <citation type="submission" date="2023-05" db="EMBL/GenBank/DDBJ databases">
        <authorList>
            <person name="Smith C.H."/>
        </authorList>
    </citation>
    <scope>NUCLEOTIDE SEQUENCE</scope>
    <source>
        <strain evidence="1">CHS0354</strain>
        <tissue evidence="1">Mantle</tissue>
    </source>
</reference>
<sequence>MDGNGDGEIIKKEFITAENINSLFNKYNVPKEFDLLSIDIDSTDYWIWKAIEGYIPRVVIIEYNASFPPTESKVVKYDPNLLWDNSNYFGASLLAYEKLGKEKGYTLIACDKTGTNAFFIRSELIKNHFVVKPIGEVYRPPMYGEIINGAHIGHPPSSKSMMSV</sequence>
<reference evidence="1" key="1">
    <citation type="journal article" date="2021" name="Genome Biol. Evol.">
        <title>A High-Quality Reference Genome for a Parasitic Bivalve with Doubly Uniparental Inheritance (Bivalvia: Unionida).</title>
        <authorList>
            <person name="Smith C.H."/>
        </authorList>
    </citation>
    <scope>NUCLEOTIDE SEQUENCE</scope>
    <source>
        <strain evidence="1">CHS0354</strain>
    </source>
</reference>
<accession>A0AAE0RZQ2</accession>
<dbReference type="AlphaFoldDB" id="A0AAE0RZQ2"/>
<reference evidence="1" key="2">
    <citation type="journal article" date="2021" name="Genome Biol. Evol.">
        <title>Developing a high-quality reference genome for a parasitic bivalve with doubly uniparental inheritance (Bivalvia: Unionida).</title>
        <authorList>
            <person name="Smith C.H."/>
        </authorList>
    </citation>
    <scope>NUCLEOTIDE SEQUENCE</scope>
    <source>
        <strain evidence="1">CHS0354</strain>
        <tissue evidence="1">Mantle</tissue>
    </source>
</reference>
<organism evidence="1 2">
    <name type="scientific">Potamilus streckersoni</name>
    <dbReference type="NCBI Taxonomy" id="2493646"/>
    <lineage>
        <taxon>Eukaryota</taxon>
        <taxon>Metazoa</taxon>
        <taxon>Spiralia</taxon>
        <taxon>Lophotrochozoa</taxon>
        <taxon>Mollusca</taxon>
        <taxon>Bivalvia</taxon>
        <taxon>Autobranchia</taxon>
        <taxon>Heteroconchia</taxon>
        <taxon>Palaeoheterodonta</taxon>
        <taxon>Unionida</taxon>
        <taxon>Unionoidea</taxon>
        <taxon>Unionidae</taxon>
        <taxon>Ambleminae</taxon>
        <taxon>Lampsilini</taxon>
        <taxon>Potamilus</taxon>
    </lineage>
</organism>
<protein>
    <recommendedName>
        <fullName evidence="3">Methyltransferase FkbM domain-containing protein</fullName>
    </recommendedName>
</protein>